<dbReference type="SUPFAM" id="SSF55729">
    <property type="entry name" value="Acyl-CoA N-acyltransferases (Nat)"/>
    <property type="match status" value="1"/>
</dbReference>
<accession>A0ABS2VYJ9</accession>
<name>A0ABS2VYJ9_STRAS</name>
<dbReference type="Proteomes" id="UP000788262">
    <property type="component" value="Unassembled WGS sequence"/>
</dbReference>
<gene>
    <name evidence="2" type="ORF">JS756_29765</name>
</gene>
<dbReference type="InterPro" id="IPR016181">
    <property type="entry name" value="Acyl_CoA_acyltransferase"/>
</dbReference>
<evidence type="ECO:0000259" key="1">
    <source>
        <dbReference type="Pfam" id="PF13480"/>
    </source>
</evidence>
<dbReference type="RefSeq" id="WP_205386349.1">
    <property type="nucleotide sequence ID" value="NZ_JAFFZS010000035.1"/>
</dbReference>
<keyword evidence="3" id="KW-1185">Reference proteome</keyword>
<comment type="caution">
    <text evidence="2">The sequence shown here is derived from an EMBL/GenBank/DDBJ whole genome shotgun (WGS) entry which is preliminary data.</text>
</comment>
<organism evidence="2 3">
    <name type="scientific">Streptomyces actuosus</name>
    <dbReference type="NCBI Taxonomy" id="1885"/>
    <lineage>
        <taxon>Bacteria</taxon>
        <taxon>Bacillati</taxon>
        <taxon>Actinomycetota</taxon>
        <taxon>Actinomycetes</taxon>
        <taxon>Kitasatosporales</taxon>
        <taxon>Streptomycetaceae</taxon>
        <taxon>Streptomyces</taxon>
    </lineage>
</organism>
<evidence type="ECO:0000313" key="2">
    <source>
        <dbReference type="EMBL" id="MBN0048223.1"/>
    </source>
</evidence>
<dbReference type="EMBL" id="JAFFZS010000035">
    <property type="protein sequence ID" value="MBN0048223.1"/>
    <property type="molecule type" value="Genomic_DNA"/>
</dbReference>
<dbReference type="InterPro" id="IPR038740">
    <property type="entry name" value="BioF2-like_GNAT_dom"/>
</dbReference>
<dbReference type="Pfam" id="PF13480">
    <property type="entry name" value="Acetyltransf_6"/>
    <property type="match status" value="1"/>
</dbReference>
<proteinExistence type="predicted"/>
<sequence>MNAPAVLLTDTSAGPMRVTTPAPRETWWRFVDQDPATKVSQTPAWLDCVRAGGPYEDTSRLYEFEGGDRMVLPLVSRRRRPRWLETEESWPGEWGVGGPVAPGSIGPQQARAVFDDLARRPALRVGLRLRPEDAATWAHAVPAGFREDLHTVHVLDLDGGFGAVWERRFRQRMRRAVRRAERSDVEVEVDRTGRLVPEFYTLFEQSIERWAARQHEPMALARWRRTRAFPRKRVETVADRLGEACAIWVARHAGEPAAAIVVLRHGTHAKLWHAAMNRDLAHPVRATPLLHALAIEDACAAGCREYDLGGSRQGASLARFKDGFGADVVASPRYYRERLPVSAVDRGLRKAVKRVIGFQG</sequence>
<protein>
    <submittedName>
        <fullName evidence="2">GNAT family N-acetyltransferase</fullName>
    </submittedName>
</protein>
<reference evidence="2 3" key="1">
    <citation type="submission" date="2021-02" db="EMBL/GenBank/DDBJ databases">
        <title>Whole genome sequencing of Streptomyces actuosus VRA1.</title>
        <authorList>
            <person name="Sen G."/>
            <person name="Sen A."/>
        </authorList>
    </citation>
    <scope>NUCLEOTIDE SEQUENCE [LARGE SCALE GENOMIC DNA]</scope>
    <source>
        <strain evidence="2 3">VRA1</strain>
    </source>
</reference>
<dbReference type="PANTHER" id="PTHR36174">
    <property type="entry name" value="LIPID II:GLYCINE GLYCYLTRANSFERASE"/>
    <property type="match status" value="1"/>
</dbReference>
<evidence type="ECO:0000313" key="3">
    <source>
        <dbReference type="Proteomes" id="UP000788262"/>
    </source>
</evidence>
<feature type="domain" description="BioF2-like acetyltransferase" evidence="1">
    <location>
        <begin position="167"/>
        <end position="312"/>
    </location>
</feature>
<dbReference type="InterPro" id="IPR050644">
    <property type="entry name" value="PG_Glycine_Bridge_Synth"/>
</dbReference>
<dbReference type="PANTHER" id="PTHR36174:SF1">
    <property type="entry name" value="LIPID II:GLYCINE GLYCYLTRANSFERASE"/>
    <property type="match status" value="1"/>
</dbReference>
<dbReference type="Gene3D" id="3.40.630.30">
    <property type="match status" value="1"/>
</dbReference>